<proteinExistence type="predicted"/>
<dbReference type="Pfam" id="PF01738">
    <property type="entry name" value="DLH"/>
    <property type="match status" value="1"/>
</dbReference>
<name>A0A9P7YAH6_9HELO</name>
<feature type="compositionally biased region" description="Basic and acidic residues" evidence="2">
    <location>
        <begin position="1243"/>
        <end position="1255"/>
    </location>
</feature>
<dbReference type="OrthoDB" id="6022054at2759"/>
<dbReference type="GO" id="GO:0051726">
    <property type="term" value="P:regulation of cell cycle"/>
    <property type="evidence" value="ECO:0007669"/>
    <property type="project" value="TreeGrafter"/>
</dbReference>
<dbReference type="EMBL" id="MU251698">
    <property type="protein sequence ID" value="KAG9230134.1"/>
    <property type="molecule type" value="Genomic_DNA"/>
</dbReference>
<dbReference type="AlphaFoldDB" id="A0A9P7YAH6"/>
<evidence type="ECO:0000256" key="2">
    <source>
        <dbReference type="SAM" id="MobiDB-lite"/>
    </source>
</evidence>
<gene>
    <name evidence="4" type="ORF">BJ875DRAFT_445310</name>
</gene>
<evidence type="ECO:0000313" key="5">
    <source>
        <dbReference type="Proteomes" id="UP000824998"/>
    </source>
</evidence>
<feature type="region of interest" description="Disordered" evidence="2">
    <location>
        <begin position="1169"/>
        <end position="1266"/>
    </location>
</feature>
<dbReference type="InterPro" id="IPR007483">
    <property type="entry name" value="Hamartin"/>
</dbReference>
<evidence type="ECO:0000313" key="4">
    <source>
        <dbReference type="EMBL" id="KAG9230134.1"/>
    </source>
</evidence>
<dbReference type="GO" id="GO:0032007">
    <property type="term" value="P:negative regulation of TOR signaling"/>
    <property type="evidence" value="ECO:0007669"/>
    <property type="project" value="TreeGrafter"/>
</dbReference>
<dbReference type="Proteomes" id="UP000824998">
    <property type="component" value="Unassembled WGS sequence"/>
</dbReference>
<dbReference type="Pfam" id="PF04388">
    <property type="entry name" value="Hamartin"/>
    <property type="match status" value="1"/>
</dbReference>
<keyword evidence="5" id="KW-1185">Reference proteome</keyword>
<comment type="caution">
    <text evidence="4">The sequence shown here is derived from an EMBL/GenBank/DDBJ whole genome shotgun (WGS) entry which is preliminary data.</text>
</comment>
<sequence>MSSNPPAHCCTVGIKHEGEPTGKMFKIGNIDAYIAEPTAENIHRDVAIMYLPDVIGIWQNSQLMADQYAANGYSTIVVDLFNGDPIKLNRPEGFDFMKWVTQGSSGDNPHTKDAVDPIVKRAIAYLKEQGFKKIGSVGYCFGAKYVCRFMAGGKGIDVGYSAHPSFIDDDELSAITGPFSISAAETDDIFPAEKRHKSEVILQKTGLPYQINLFSGVAHGFSVRGDMTKQVKMSILSGSHATDMSGSLKDLSKSISTSLTSSSTDPILPLPDDLIATIHAYLDKHVLFDEADSQRLQEELLGIYQASVQDKQSRLAPFLAILRTIKPAIRGSGRLLQWWDKLSIPVLGNLGDQKALVAEAREALLGTLAYDEDEGDLEDAKTTSKVMAERLLILWFIKSKSGDEELDMHARFVGEQIQQILLAYGRKRPKDFLTLIDTFFVDKSHRIPSLSLLTEFVRHGPPHLDQVLETPLLENLLRCLQNDTSTRVISLSITALIMILPHIPTSASRFLPSLFSIYSRLLFWDRERKRPQVKIEHDSDEEGEESTTATDGRNSWDKLTYLLENDDETVPELLHYFTFLYGLYPINFMRYIRKPQKYLGNANFPGADGLDFEVMEIRQRSEPFRQVHILHENFFTATIESELTDSNRWMKSAAADVVAECMALYSPVHDSEGLPTRSKQAVDETVPVNVPSASLMEWAAETPFQSRNDSWRNTQSTAVAMAADDFLHEKRLSQTSNTVEDTPKGNPPDLPDSPSIHPQMLTSPSHNQLHDLVNGQKSTRGSIYQTLTNESVASLALSNNQDTSTMASIHVDAYLHSLTSREARDGISRSRSPSLRPASATDPNVRVAYLHREIQLLRNDLNFERYLKQQHLTAIGQLRNKQIKEARGEAEIQNLINSSSILRSKLEESKAFNLQLKKETEKSKTHSRKWESELSAKLRVLREEQKKWKVQREELKSDLQHAKERTEKLKQMVIVSEAQELSSRQKVQSVESNLDEVERLRVEVEKLTLTVRTYEAEESKSLQVKQSEDNALRRITILEMELLAREKELARATQAFDGELDLSKGNLEDKKDPKIISQKLIDEALAANTHRIANMQRVYDHLLDRYNELEDKFALERNYRVLHGGGDVPEAALLGGEAYGGETSFRRPTPYVDPDEAPQSSILLRCRHGPASAQNSPMGGDGGESSRPFSQSSNGSGLGRQGSIDSDGQSLDAHGKVKIKPQSEMRVYGRGGPQNIGKAKKDKAKEGDSKKEKKNVGGIRSYRGLI</sequence>
<dbReference type="InterPro" id="IPR016024">
    <property type="entry name" value="ARM-type_fold"/>
</dbReference>
<dbReference type="GO" id="GO:0033596">
    <property type="term" value="C:TSC1-TSC2 complex"/>
    <property type="evidence" value="ECO:0007669"/>
    <property type="project" value="TreeGrafter"/>
</dbReference>
<evidence type="ECO:0000256" key="1">
    <source>
        <dbReference type="SAM" id="Coils"/>
    </source>
</evidence>
<dbReference type="SUPFAM" id="SSF48371">
    <property type="entry name" value="ARM repeat"/>
    <property type="match status" value="1"/>
</dbReference>
<dbReference type="Gene3D" id="3.40.50.1820">
    <property type="entry name" value="alpha/beta hydrolase"/>
    <property type="match status" value="1"/>
</dbReference>
<protein>
    <submittedName>
        <fullName evidence="4">Hamartin protein-domain-containing protein</fullName>
    </submittedName>
</protein>
<feature type="domain" description="Dienelactone hydrolase" evidence="3">
    <location>
        <begin position="30"/>
        <end position="227"/>
    </location>
</feature>
<organism evidence="4 5">
    <name type="scientific">Amylocarpus encephaloides</name>
    <dbReference type="NCBI Taxonomy" id="45428"/>
    <lineage>
        <taxon>Eukaryota</taxon>
        <taxon>Fungi</taxon>
        <taxon>Dikarya</taxon>
        <taxon>Ascomycota</taxon>
        <taxon>Pezizomycotina</taxon>
        <taxon>Leotiomycetes</taxon>
        <taxon>Helotiales</taxon>
        <taxon>Helotiales incertae sedis</taxon>
        <taxon>Amylocarpus</taxon>
    </lineage>
</organism>
<dbReference type="InterPro" id="IPR002925">
    <property type="entry name" value="Dienelactn_hydro"/>
</dbReference>
<dbReference type="GO" id="GO:0016787">
    <property type="term" value="F:hydrolase activity"/>
    <property type="evidence" value="ECO:0007669"/>
    <property type="project" value="InterPro"/>
</dbReference>
<accession>A0A9P7YAH6</accession>
<evidence type="ECO:0000259" key="3">
    <source>
        <dbReference type="Pfam" id="PF01738"/>
    </source>
</evidence>
<dbReference type="SUPFAM" id="SSF53474">
    <property type="entry name" value="alpha/beta-Hydrolases"/>
    <property type="match status" value="1"/>
</dbReference>
<feature type="region of interest" description="Disordered" evidence="2">
    <location>
        <begin position="734"/>
        <end position="767"/>
    </location>
</feature>
<feature type="coiled-coil region" evidence="1">
    <location>
        <begin position="938"/>
        <end position="1017"/>
    </location>
</feature>
<dbReference type="PANTHER" id="PTHR15154">
    <property type="entry name" value="HAMARTIN"/>
    <property type="match status" value="1"/>
</dbReference>
<dbReference type="PANTHER" id="PTHR15154:SF2">
    <property type="entry name" value="HAMARTIN"/>
    <property type="match status" value="1"/>
</dbReference>
<keyword evidence="1" id="KW-0175">Coiled coil</keyword>
<reference evidence="4" key="1">
    <citation type="journal article" date="2021" name="IMA Fungus">
        <title>Genomic characterization of three marine fungi, including Emericellopsis atlantica sp. nov. with signatures of a generalist lifestyle and marine biomass degradation.</title>
        <authorList>
            <person name="Hagestad O.C."/>
            <person name="Hou L."/>
            <person name="Andersen J.H."/>
            <person name="Hansen E.H."/>
            <person name="Altermark B."/>
            <person name="Li C."/>
            <person name="Kuhnert E."/>
            <person name="Cox R.J."/>
            <person name="Crous P.W."/>
            <person name="Spatafora J.W."/>
            <person name="Lail K."/>
            <person name="Amirebrahimi M."/>
            <person name="Lipzen A."/>
            <person name="Pangilinan J."/>
            <person name="Andreopoulos W."/>
            <person name="Hayes R.D."/>
            <person name="Ng V."/>
            <person name="Grigoriev I.V."/>
            <person name="Jackson S.A."/>
            <person name="Sutton T.D.S."/>
            <person name="Dobson A.D.W."/>
            <person name="Rama T."/>
        </authorList>
    </citation>
    <scope>NUCLEOTIDE SEQUENCE</scope>
    <source>
        <strain evidence="4">TRa018bII</strain>
    </source>
</reference>
<dbReference type="InterPro" id="IPR029058">
    <property type="entry name" value="AB_hydrolase_fold"/>
</dbReference>